<comment type="caution">
    <text evidence="5">The sequence shown here is derived from an EMBL/GenBank/DDBJ whole genome shotgun (WGS) entry which is preliminary data.</text>
</comment>
<keyword evidence="2" id="KW-0479">Metal-binding</keyword>
<accession>A0A4R5BY59</accession>
<feature type="compositionally biased region" description="Basic and acidic residues" evidence="3">
    <location>
        <begin position="69"/>
        <end position="81"/>
    </location>
</feature>
<proteinExistence type="predicted"/>
<reference evidence="5 6" key="1">
    <citation type="submission" date="2019-03" db="EMBL/GenBank/DDBJ databases">
        <title>Draft genome sequences of novel Actinobacteria.</title>
        <authorList>
            <person name="Sahin N."/>
            <person name="Ay H."/>
            <person name="Saygin H."/>
        </authorList>
    </citation>
    <scope>NUCLEOTIDE SEQUENCE [LARGE SCALE GENOMIC DNA]</scope>
    <source>
        <strain evidence="5 6">5K548</strain>
    </source>
</reference>
<sequence length="89" mass="9861">MLAAKGSRSLACDRGRRADPHRPDRHPGPTRGVGLWWSGKHRHHDGNIQVVSAPGGWPLWISDVRPGREHNKSATRADPELLARIVPQP</sequence>
<evidence type="ECO:0000313" key="6">
    <source>
        <dbReference type="Proteomes" id="UP000294723"/>
    </source>
</evidence>
<evidence type="ECO:0000313" key="5">
    <source>
        <dbReference type="EMBL" id="TDD90653.1"/>
    </source>
</evidence>
<evidence type="ECO:0000259" key="4">
    <source>
        <dbReference type="Pfam" id="PF13359"/>
    </source>
</evidence>
<dbReference type="EMBL" id="SMLA01000008">
    <property type="protein sequence ID" value="TDD90653.1"/>
    <property type="molecule type" value="Genomic_DNA"/>
</dbReference>
<feature type="domain" description="DDE Tnp4" evidence="4">
    <location>
        <begin position="34"/>
        <end position="78"/>
    </location>
</feature>
<protein>
    <recommendedName>
        <fullName evidence="4">DDE Tnp4 domain-containing protein</fullName>
    </recommendedName>
</protein>
<dbReference type="Pfam" id="PF13359">
    <property type="entry name" value="DDE_Tnp_4"/>
    <property type="match status" value="1"/>
</dbReference>
<feature type="region of interest" description="Disordered" evidence="3">
    <location>
        <begin position="69"/>
        <end position="89"/>
    </location>
</feature>
<dbReference type="AlphaFoldDB" id="A0A4R5BY59"/>
<evidence type="ECO:0000256" key="2">
    <source>
        <dbReference type="ARBA" id="ARBA00022723"/>
    </source>
</evidence>
<gene>
    <name evidence="5" type="ORF">E1202_07735</name>
</gene>
<keyword evidence="6" id="KW-1185">Reference proteome</keyword>
<feature type="compositionally biased region" description="Basic and acidic residues" evidence="3">
    <location>
        <begin position="11"/>
        <end position="27"/>
    </location>
</feature>
<feature type="region of interest" description="Disordered" evidence="3">
    <location>
        <begin position="1"/>
        <end position="34"/>
    </location>
</feature>
<comment type="cofactor">
    <cofactor evidence="1">
        <name>a divalent metal cation</name>
        <dbReference type="ChEBI" id="CHEBI:60240"/>
    </cofactor>
</comment>
<dbReference type="GO" id="GO:0046872">
    <property type="term" value="F:metal ion binding"/>
    <property type="evidence" value="ECO:0007669"/>
    <property type="project" value="UniProtKB-KW"/>
</dbReference>
<evidence type="ECO:0000256" key="3">
    <source>
        <dbReference type="SAM" id="MobiDB-lite"/>
    </source>
</evidence>
<organism evidence="5 6">
    <name type="scientific">Saccharopolyspora karakumensis</name>
    <dbReference type="NCBI Taxonomy" id="2530386"/>
    <lineage>
        <taxon>Bacteria</taxon>
        <taxon>Bacillati</taxon>
        <taxon>Actinomycetota</taxon>
        <taxon>Actinomycetes</taxon>
        <taxon>Pseudonocardiales</taxon>
        <taxon>Pseudonocardiaceae</taxon>
        <taxon>Saccharopolyspora</taxon>
    </lineage>
</organism>
<name>A0A4R5BY59_9PSEU</name>
<dbReference type="InterPro" id="IPR027806">
    <property type="entry name" value="HARBI1_dom"/>
</dbReference>
<dbReference type="Proteomes" id="UP000294723">
    <property type="component" value="Unassembled WGS sequence"/>
</dbReference>
<evidence type="ECO:0000256" key="1">
    <source>
        <dbReference type="ARBA" id="ARBA00001968"/>
    </source>
</evidence>